<gene>
    <name evidence="3" type="ORF">NGM29_16820</name>
</gene>
<dbReference type="EMBL" id="CP100355">
    <property type="protein sequence ID" value="UTF53408.1"/>
    <property type="molecule type" value="Genomic_DNA"/>
</dbReference>
<keyword evidence="2" id="KW-0472">Membrane</keyword>
<evidence type="ECO:0000256" key="1">
    <source>
        <dbReference type="SAM" id="MobiDB-lite"/>
    </source>
</evidence>
<keyword evidence="2" id="KW-0812">Transmembrane</keyword>
<evidence type="ECO:0000313" key="3">
    <source>
        <dbReference type="EMBL" id="UTF53408.1"/>
    </source>
</evidence>
<dbReference type="KEGG" id="sawl:NGM29_16820"/>
<name>A0A9E7NAK3_9EURY</name>
<dbReference type="RefSeq" id="WP_254157843.1">
    <property type="nucleotide sequence ID" value="NZ_CP100355.1"/>
</dbReference>
<evidence type="ECO:0000256" key="2">
    <source>
        <dbReference type="SAM" id="Phobius"/>
    </source>
</evidence>
<sequence>MVLENRRSLTAAQIAGIYAVVSGLWVVLTDRILETLFPTIAAMAVAQTAKGLVFILPSTAIIYALVARSRRELEARGPDSSASGPDSSRCPNPVTRTL</sequence>
<feature type="region of interest" description="Disordered" evidence="1">
    <location>
        <begin position="75"/>
        <end position="98"/>
    </location>
</feature>
<reference evidence="3" key="1">
    <citation type="submission" date="2022-06" db="EMBL/GenBank/DDBJ databases">
        <title>Diverse halophilic archaea isolated from saline environments.</title>
        <authorList>
            <person name="Cui H.-L."/>
        </authorList>
    </citation>
    <scope>NUCLEOTIDE SEQUENCE</scope>
    <source>
        <strain evidence="3">WLHS1</strain>
    </source>
</reference>
<keyword evidence="2" id="KW-1133">Transmembrane helix</keyword>
<organism evidence="3 4">
    <name type="scientific">Natronosalvus rutilus</name>
    <dbReference type="NCBI Taxonomy" id="2953753"/>
    <lineage>
        <taxon>Archaea</taxon>
        <taxon>Methanobacteriati</taxon>
        <taxon>Methanobacteriota</taxon>
        <taxon>Stenosarchaea group</taxon>
        <taxon>Halobacteria</taxon>
        <taxon>Halobacteriales</taxon>
        <taxon>Natrialbaceae</taxon>
        <taxon>Natronosalvus</taxon>
    </lineage>
</organism>
<dbReference type="GeneID" id="73291744"/>
<dbReference type="AlphaFoldDB" id="A0A9E7NAK3"/>
<protein>
    <submittedName>
        <fullName evidence="3">Uncharacterized protein</fullName>
    </submittedName>
</protein>
<keyword evidence="4" id="KW-1185">Reference proteome</keyword>
<dbReference type="Proteomes" id="UP001056855">
    <property type="component" value="Chromosome"/>
</dbReference>
<accession>A0A9E7NAK3</accession>
<feature type="compositionally biased region" description="Low complexity" evidence="1">
    <location>
        <begin position="78"/>
        <end position="89"/>
    </location>
</feature>
<proteinExistence type="predicted"/>
<evidence type="ECO:0000313" key="4">
    <source>
        <dbReference type="Proteomes" id="UP001056855"/>
    </source>
</evidence>
<feature type="transmembrane region" description="Helical" evidence="2">
    <location>
        <begin position="9"/>
        <end position="28"/>
    </location>
</feature>
<feature type="transmembrane region" description="Helical" evidence="2">
    <location>
        <begin position="40"/>
        <end position="66"/>
    </location>
</feature>